<evidence type="ECO:0000259" key="4">
    <source>
        <dbReference type="PROSITE" id="PS51186"/>
    </source>
</evidence>
<dbReference type="CDD" id="cd04301">
    <property type="entry name" value="NAT_SF"/>
    <property type="match status" value="1"/>
</dbReference>
<name>A0A640SXY4_9ACTN</name>
<dbReference type="Gene3D" id="3.40.630.30">
    <property type="match status" value="1"/>
</dbReference>
<dbReference type="GO" id="GO:0016747">
    <property type="term" value="F:acyltransferase activity, transferring groups other than amino-acyl groups"/>
    <property type="evidence" value="ECO:0007669"/>
    <property type="project" value="InterPro"/>
</dbReference>
<comment type="caution">
    <text evidence="5">The sequence shown here is derived from an EMBL/GenBank/DDBJ whole genome shotgun (WGS) entry which is preliminary data.</text>
</comment>
<dbReference type="InterPro" id="IPR000182">
    <property type="entry name" value="GNAT_dom"/>
</dbReference>
<dbReference type="PANTHER" id="PTHR43877:SF2">
    <property type="entry name" value="AMINOALKYLPHOSPHONATE N-ACETYLTRANSFERASE-RELATED"/>
    <property type="match status" value="1"/>
</dbReference>
<reference evidence="5 6" key="1">
    <citation type="submission" date="2019-12" db="EMBL/GenBank/DDBJ databases">
        <title>Whole genome shotgun sequence of Streptomyces hygroscopicus subsp. glebosus NBRC 13786.</title>
        <authorList>
            <person name="Ichikawa N."/>
            <person name="Kimura A."/>
            <person name="Kitahashi Y."/>
            <person name="Komaki H."/>
            <person name="Tamura T."/>
        </authorList>
    </citation>
    <scope>NUCLEOTIDE SEQUENCE [LARGE SCALE GENOMIC DNA]</scope>
    <source>
        <strain evidence="5 6">NBRC 13786</strain>
    </source>
</reference>
<organism evidence="5 6">
    <name type="scientific">Streptomyces glebosus</name>
    <dbReference type="NCBI Taxonomy" id="249580"/>
    <lineage>
        <taxon>Bacteria</taxon>
        <taxon>Bacillati</taxon>
        <taxon>Actinomycetota</taxon>
        <taxon>Actinomycetes</taxon>
        <taxon>Kitasatosporales</taxon>
        <taxon>Streptomycetaceae</taxon>
        <taxon>Streptomyces</taxon>
    </lineage>
</organism>
<accession>A0A640SXY4</accession>
<feature type="region of interest" description="Disordered" evidence="3">
    <location>
        <begin position="19"/>
        <end position="68"/>
    </location>
</feature>
<keyword evidence="6" id="KW-1185">Reference proteome</keyword>
<dbReference type="InterPro" id="IPR016181">
    <property type="entry name" value="Acyl_CoA_acyltransferase"/>
</dbReference>
<evidence type="ECO:0000313" key="6">
    <source>
        <dbReference type="Proteomes" id="UP000430079"/>
    </source>
</evidence>
<dbReference type="SUPFAM" id="SSF55729">
    <property type="entry name" value="Acyl-CoA N-acyltransferases (Nat)"/>
    <property type="match status" value="1"/>
</dbReference>
<gene>
    <name evidence="5" type="ORF">Sgleb_44200</name>
</gene>
<sequence>MAAARSPFTFTEVTVYTTLTQPFPGPSTSPRARGQAPIPPGTRSPRAAAPPRRAGHPPARTLSGMEIRPVPYDHPDAVTLDELVQQEYVRRYGDGDITPLDPEMFTPPHGTYLIAYDGGRPLATGGWRRQEDTAEGYAVGDAEIKRMFVVPEARGRGLARRILAALEADARAAGRSRMVLETGIKQPEALELYTSCGYAPVEKFGLYRTYDDSRCMAKPLVTED</sequence>
<protein>
    <recommendedName>
        <fullName evidence="4">N-acetyltransferase domain-containing protein</fullName>
    </recommendedName>
</protein>
<dbReference type="InterPro" id="IPR050832">
    <property type="entry name" value="Bact_Acetyltransf"/>
</dbReference>
<evidence type="ECO:0000256" key="3">
    <source>
        <dbReference type="SAM" id="MobiDB-lite"/>
    </source>
</evidence>
<dbReference type="EMBL" id="BLIO01000001">
    <property type="protein sequence ID" value="GFE16373.1"/>
    <property type="molecule type" value="Genomic_DNA"/>
</dbReference>
<evidence type="ECO:0000256" key="2">
    <source>
        <dbReference type="ARBA" id="ARBA00023315"/>
    </source>
</evidence>
<dbReference type="Pfam" id="PF00583">
    <property type="entry name" value="Acetyltransf_1"/>
    <property type="match status" value="1"/>
</dbReference>
<evidence type="ECO:0000256" key="1">
    <source>
        <dbReference type="ARBA" id="ARBA00022679"/>
    </source>
</evidence>
<feature type="domain" description="N-acetyltransferase" evidence="4">
    <location>
        <begin position="65"/>
        <end position="221"/>
    </location>
</feature>
<dbReference type="PROSITE" id="PS51186">
    <property type="entry name" value="GNAT"/>
    <property type="match status" value="1"/>
</dbReference>
<proteinExistence type="predicted"/>
<dbReference type="Proteomes" id="UP000430079">
    <property type="component" value="Unassembled WGS sequence"/>
</dbReference>
<feature type="compositionally biased region" description="Low complexity" evidence="3">
    <location>
        <begin position="43"/>
        <end position="61"/>
    </location>
</feature>
<keyword evidence="1" id="KW-0808">Transferase</keyword>
<keyword evidence="2" id="KW-0012">Acyltransferase</keyword>
<dbReference type="AlphaFoldDB" id="A0A640SXY4"/>
<evidence type="ECO:0000313" key="5">
    <source>
        <dbReference type="EMBL" id="GFE16373.1"/>
    </source>
</evidence>
<dbReference type="PANTHER" id="PTHR43877">
    <property type="entry name" value="AMINOALKYLPHOSPHONATE N-ACETYLTRANSFERASE-RELATED-RELATED"/>
    <property type="match status" value="1"/>
</dbReference>